<dbReference type="SUPFAM" id="SSF54637">
    <property type="entry name" value="Thioesterase/thiol ester dehydrase-isomerase"/>
    <property type="match status" value="1"/>
</dbReference>
<accession>A0A0F7ZSY1</accession>
<organism evidence="3 4">
    <name type="scientific">Hirsutella minnesotensis 3608</name>
    <dbReference type="NCBI Taxonomy" id="1043627"/>
    <lineage>
        <taxon>Eukaryota</taxon>
        <taxon>Fungi</taxon>
        <taxon>Dikarya</taxon>
        <taxon>Ascomycota</taxon>
        <taxon>Pezizomycotina</taxon>
        <taxon>Sordariomycetes</taxon>
        <taxon>Hypocreomycetidae</taxon>
        <taxon>Hypocreales</taxon>
        <taxon>Ophiocordycipitaceae</taxon>
        <taxon>Hirsutella</taxon>
    </lineage>
</organism>
<dbReference type="PANTHER" id="PTHR38110">
    <property type="entry name" value="CHROMOSOME 23, WHOLE GENOME SHOTGUN SEQUENCE"/>
    <property type="match status" value="1"/>
</dbReference>
<proteinExistence type="predicted"/>
<reference evidence="3 4" key="1">
    <citation type="journal article" date="2014" name="Genome Biol. Evol.">
        <title>Comparative genomics and transcriptomics analyses reveal divergent lifestyle features of nematode endoparasitic fungus Hirsutella minnesotensis.</title>
        <authorList>
            <person name="Lai Y."/>
            <person name="Liu K."/>
            <person name="Zhang X."/>
            <person name="Zhang X."/>
            <person name="Li K."/>
            <person name="Wang N."/>
            <person name="Shu C."/>
            <person name="Wu Y."/>
            <person name="Wang C."/>
            <person name="Bushley K.E."/>
            <person name="Xiang M."/>
            <person name="Liu X."/>
        </authorList>
    </citation>
    <scope>NUCLEOTIDE SEQUENCE [LARGE SCALE GENOMIC DNA]</scope>
    <source>
        <strain evidence="3 4">3608</strain>
    </source>
</reference>
<dbReference type="Gene3D" id="2.40.160.210">
    <property type="entry name" value="Acyl-CoA thioesterase, double hotdog domain"/>
    <property type="match status" value="1"/>
</dbReference>
<evidence type="ECO:0008006" key="5">
    <source>
        <dbReference type="Google" id="ProtNLM"/>
    </source>
</evidence>
<dbReference type="Proteomes" id="UP000054481">
    <property type="component" value="Unassembled WGS sequence"/>
</dbReference>
<evidence type="ECO:0000313" key="3">
    <source>
        <dbReference type="EMBL" id="KJZ72153.1"/>
    </source>
</evidence>
<evidence type="ECO:0000259" key="2">
    <source>
        <dbReference type="Pfam" id="PF20789"/>
    </source>
</evidence>
<gene>
    <name evidence="3" type="ORF">HIM_08418</name>
</gene>
<protein>
    <recommendedName>
        <fullName evidence="5">Thioesterase domain-containing protein</fullName>
    </recommendedName>
</protein>
<feature type="domain" description="Acyl-CoA thioesterase-like N-terminal HotDog" evidence="1">
    <location>
        <begin position="25"/>
        <end position="113"/>
    </location>
</feature>
<name>A0A0F7ZSY1_9HYPO</name>
<evidence type="ECO:0000313" key="4">
    <source>
        <dbReference type="Proteomes" id="UP000054481"/>
    </source>
</evidence>
<dbReference type="InterPro" id="IPR049449">
    <property type="entry name" value="TesB_ACOT8-like_N"/>
</dbReference>
<dbReference type="InterPro" id="IPR029069">
    <property type="entry name" value="HotDog_dom_sf"/>
</dbReference>
<feature type="domain" description="Acyl-CoA thioesterase-like C-terminal" evidence="2">
    <location>
        <begin position="166"/>
        <end position="316"/>
    </location>
</feature>
<dbReference type="InterPro" id="IPR052389">
    <property type="entry name" value="Sec_Metab_Biosynth-Assoc"/>
</dbReference>
<dbReference type="PANTHER" id="PTHR38110:SF4">
    <property type="entry name" value="THIOESTERASE-LIKE SUPERFAMILY-DOMAIN-CONTAINING PROTEIN"/>
    <property type="match status" value="1"/>
</dbReference>
<dbReference type="InterPro" id="IPR049450">
    <property type="entry name" value="ACOT8-like_C"/>
</dbReference>
<dbReference type="OrthoDB" id="2532955at2759"/>
<dbReference type="InterPro" id="IPR042171">
    <property type="entry name" value="Acyl-CoA_hotdog"/>
</dbReference>
<dbReference type="AlphaFoldDB" id="A0A0F7ZSY1"/>
<dbReference type="EMBL" id="KQ030551">
    <property type="protein sequence ID" value="KJZ72153.1"/>
    <property type="molecule type" value="Genomic_DNA"/>
</dbReference>
<dbReference type="Pfam" id="PF20789">
    <property type="entry name" value="4HBT_3C"/>
    <property type="match status" value="1"/>
</dbReference>
<keyword evidence="4" id="KW-1185">Reference proteome</keyword>
<evidence type="ECO:0000259" key="1">
    <source>
        <dbReference type="Pfam" id="PF13622"/>
    </source>
</evidence>
<dbReference type="Pfam" id="PF13622">
    <property type="entry name" value="4HBT_3"/>
    <property type="match status" value="1"/>
</dbReference>
<sequence length="330" mass="36837">MTSILKDQINLKPLSSTTYSASWHLDWALGKTLIGGCVAAQIHHAAATHLSRDPALVARNQPDILNLHIEFLYPCEHYESIISVKSVRIGAATSVLELRLDQKGKTRVIAFATSTNFDKVIGPSAETAWSLEHPPPPRPDFDRILASQPDEHWLAGRLAGEVIPLTSRLIGMSPRRGYTVAGICDAWNGFVGAERMDGTYLAMMADMIPSMSDTLQRSGLYDAHAFLDKKKRWDQQHPGSHTILSNTVAEAMQSSTFNVTAVMDLRFKQRLPEDGQRWIFTRTSAKMLKDGRMNVDITLCNENMELLCEAHQLILVLEAQRKFNRAKSTL</sequence>